<proteinExistence type="predicted"/>
<reference evidence="1" key="3">
    <citation type="journal article" date="2017" name="Nature">
        <title>Genome sequence of the progenitor of the wheat D genome Aegilops tauschii.</title>
        <authorList>
            <person name="Luo M.C."/>
            <person name="Gu Y.Q."/>
            <person name="Puiu D."/>
            <person name="Wang H."/>
            <person name="Twardziok S.O."/>
            <person name="Deal K.R."/>
            <person name="Huo N."/>
            <person name="Zhu T."/>
            <person name="Wang L."/>
            <person name="Wang Y."/>
            <person name="McGuire P.E."/>
            <person name="Liu S."/>
            <person name="Long H."/>
            <person name="Ramasamy R.K."/>
            <person name="Rodriguez J.C."/>
            <person name="Van S.L."/>
            <person name="Yuan L."/>
            <person name="Wang Z."/>
            <person name="Xia Z."/>
            <person name="Xiao L."/>
            <person name="Anderson O.D."/>
            <person name="Ouyang S."/>
            <person name="Liang Y."/>
            <person name="Zimin A.V."/>
            <person name="Pertea G."/>
            <person name="Qi P."/>
            <person name="Bennetzen J.L."/>
            <person name="Dai X."/>
            <person name="Dawson M.W."/>
            <person name="Muller H.G."/>
            <person name="Kugler K."/>
            <person name="Rivarola-Duarte L."/>
            <person name="Spannagl M."/>
            <person name="Mayer K.F.X."/>
            <person name="Lu F.H."/>
            <person name="Bevan M.W."/>
            <person name="Leroy P."/>
            <person name="Li P."/>
            <person name="You F.M."/>
            <person name="Sun Q."/>
            <person name="Liu Z."/>
            <person name="Lyons E."/>
            <person name="Wicker T."/>
            <person name="Salzberg S.L."/>
            <person name="Devos K.M."/>
            <person name="Dvorak J."/>
        </authorList>
    </citation>
    <scope>NUCLEOTIDE SEQUENCE [LARGE SCALE GENOMIC DNA]</scope>
    <source>
        <strain evidence="1">cv. AL8/78</strain>
    </source>
</reference>
<accession>A0A453RDH6</accession>
<protein>
    <submittedName>
        <fullName evidence="1">Uncharacterized protein</fullName>
    </submittedName>
</protein>
<reference evidence="1" key="4">
    <citation type="submission" date="2019-03" db="UniProtKB">
        <authorList>
            <consortium name="EnsemblPlants"/>
        </authorList>
    </citation>
    <scope>IDENTIFICATION</scope>
</reference>
<dbReference type="Proteomes" id="UP000015105">
    <property type="component" value="Chromosome 7D"/>
</dbReference>
<dbReference type="EnsemblPlants" id="AET7Gv20547200.10">
    <property type="protein sequence ID" value="AET7Gv20547200.10"/>
    <property type="gene ID" value="AET7Gv20547200"/>
</dbReference>
<sequence>EKIVSTGLWAAGASFWPRPTAWGLPARAGSDELRCWLLLPSR</sequence>
<name>A0A453RDH6_AEGTS</name>
<dbReference type="Gramene" id="AET7Gv20547200.10">
    <property type="protein sequence ID" value="AET7Gv20547200.10"/>
    <property type="gene ID" value="AET7Gv20547200"/>
</dbReference>
<reference evidence="2" key="2">
    <citation type="journal article" date="2017" name="Nat. Plants">
        <title>The Aegilops tauschii genome reveals multiple impacts of transposons.</title>
        <authorList>
            <person name="Zhao G."/>
            <person name="Zou C."/>
            <person name="Li K."/>
            <person name="Wang K."/>
            <person name="Li T."/>
            <person name="Gao L."/>
            <person name="Zhang X."/>
            <person name="Wang H."/>
            <person name="Yang Z."/>
            <person name="Liu X."/>
            <person name="Jiang W."/>
            <person name="Mao L."/>
            <person name="Kong X."/>
            <person name="Jiao Y."/>
            <person name="Jia J."/>
        </authorList>
    </citation>
    <scope>NUCLEOTIDE SEQUENCE [LARGE SCALE GENOMIC DNA]</scope>
    <source>
        <strain evidence="2">cv. AL8/78</strain>
    </source>
</reference>
<evidence type="ECO:0000313" key="1">
    <source>
        <dbReference type="EnsemblPlants" id="AET7Gv20547200.10"/>
    </source>
</evidence>
<dbReference type="AlphaFoldDB" id="A0A453RDH6"/>
<organism evidence="1 2">
    <name type="scientific">Aegilops tauschii subsp. strangulata</name>
    <name type="common">Goatgrass</name>
    <dbReference type="NCBI Taxonomy" id="200361"/>
    <lineage>
        <taxon>Eukaryota</taxon>
        <taxon>Viridiplantae</taxon>
        <taxon>Streptophyta</taxon>
        <taxon>Embryophyta</taxon>
        <taxon>Tracheophyta</taxon>
        <taxon>Spermatophyta</taxon>
        <taxon>Magnoliopsida</taxon>
        <taxon>Liliopsida</taxon>
        <taxon>Poales</taxon>
        <taxon>Poaceae</taxon>
        <taxon>BOP clade</taxon>
        <taxon>Pooideae</taxon>
        <taxon>Triticodae</taxon>
        <taxon>Triticeae</taxon>
        <taxon>Triticinae</taxon>
        <taxon>Aegilops</taxon>
    </lineage>
</organism>
<reference evidence="1" key="5">
    <citation type="journal article" date="2021" name="G3 (Bethesda)">
        <title>Aegilops tauschii genome assembly Aet v5.0 features greater sequence contiguity and improved annotation.</title>
        <authorList>
            <person name="Wang L."/>
            <person name="Zhu T."/>
            <person name="Rodriguez J.C."/>
            <person name="Deal K.R."/>
            <person name="Dubcovsky J."/>
            <person name="McGuire P.E."/>
            <person name="Lux T."/>
            <person name="Spannagl M."/>
            <person name="Mayer K.F.X."/>
            <person name="Baldrich P."/>
            <person name="Meyers B.C."/>
            <person name="Huo N."/>
            <person name="Gu Y.Q."/>
            <person name="Zhou H."/>
            <person name="Devos K.M."/>
            <person name="Bennetzen J.L."/>
            <person name="Unver T."/>
            <person name="Budak H."/>
            <person name="Gulick P.J."/>
            <person name="Galiba G."/>
            <person name="Kalapos B."/>
            <person name="Nelson D.R."/>
            <person name="Li P."/>
            <person name="You F.M."/>
            <person name="Luo M.C."/>
            <person name="Dvorak J."/>
        </authorList>
    </citation>
    <scope>NUCLEOTIDE SEQUENCE [LARGE SCALE GENOMIC DNA]</scope>
    <source>
        <strain evidence="1">cv. AL8/78</strain>
    </source>
</reference>
<evidence type="ECO:0000313" key="2">
    <source>
        <dbReference type="Proteomes" id="UP000015105"/>
    </source>
</evidence>
<keyword evidence="2" id="KW-1185">Reference proteome</keyword>
<reference evidence="2" key="1">
    <citation type="journal article" date="2014" name="Science">
        <title>Ancient hybridizations among the ancestral genomes of bread wheat.</title>
        <authorList>
            <consortium name="International Wheat Genome Sequencing Consortium,"/>
            <person name="Marcussen T."/>
            <person name="Sandve S.R."/>
            <person name="Heier L."/>
            <person name="Spannagl M."/>
            <person name="Pfeifer M."/>
            <person name="Jakobsen K.S."/>
            <person name="Wulff B.B."/>
            <person name="Steuernagel B."/>
            <person name="Mayer K.F."/>
            <person name="Olsen O.A."/>
        </authorList>
    </citation>
    <scope>NUCLEOTIDE SEQUENCE [LARGE SCALE GENOMIC DNA]</scope>
    <source>
        <strain evidence="2">cv. AL8/78</strain>
    </source>
</reference>